<dbReference type="GO" id="GO:0005634">
    <property type="term" value="C:nucleus"/>
    <property type="evidence" value="ECO:0007669"/>
    <property type="project" value="UniProtKB-SubCell"/>
</dbReference>
<dbReference type="GO" id="GO:0000978">
    <property type="term" value="F:RNA polymerase II cis-regulatory region sequence-specific DNA binding"/>
    <property type="evidence" value="ECO:0007669"/>
    <property type="project" value="TreeGrafter"/>
</dbReference>
<keyword evidence="2" id="KW-0479">Metal-binding</keyword>
<dbReference type="InterPro" id="IPR035500">
    <property type="entry name" value="NHR-like_dom_sf"/>
</dbReference>
<evidence type="ECO:0000259" key="14">
    <source>
        <dbReference type="PROSITE" id="PS51030"/>
    </source>
</evidence>
<evidence type="ECO:0000256" key="9">
    <source>
        <dbReference type="ARBA" id="ARBA00023242"/>
    </source>
</evidence>
<evidence type="ECO:0000256" key="10">
    <source>
        <dbReference type="ARBA" id="ARBA00065130"/>
    </source>
</evidence>
<evidence type="ECO:0000256" key="5">
    <source>
        <dbReference type="ARBA" id="ARBA00023015"/>
    </source>
</evidence>
<accession>A0A0N4VM11</accession>
<evidence type="ECO:0000313" key="17">
    <source>
        <dbReference type="WBParaSite" id="EVEC_0001196201-mRNA-1"/>
    </source>
</evidence>
<dbReference type="GO" id="GO:0005667">
    <property type="term" value="C:transcription regulator complex"/>
    <property type="evidence" value="ECO:0007669"/>
    <property type="project" value="TreeGrafter"/>
</dbReference>
<protein>
    <recommendedName>
        <fullName evidence="11">Probable nuclear hormone receptor HR38</fullName>
    </recommendedName>
    <alternativeName>
        <fullName evidence="12">Nuclear receptor subfamily 4 group A member 4</fullName>
    </alternativeName>
</protein>
<keyword evidence="6" id="KW-0238">DNA-binding</keyword>
<dbReference type="SUPFAM" id="SSF48508">
    <property type="entry name" value="Nuclear receptor ligand-binding domain"/>
    <property type="match status" value="1"/>
</dbReference>
<name>A0A0N4VM11_ENTVE</name>
<dbReference type="PANTHER" id="PTHR24085">
    <property type="entry name" value="NUCLEAR HORMONE RECEPTOR"/>
    <property type="match status" value="1"/>
</dbReference>
<reference evidence="15 16" key="2">
    <citation type="submission" date="2018-10" db="EMBL/GenBank/DDBJ databases">
        <authorList>
            <consortium name="Pathogen Informatics"/>
        </authorList>
    </citation>
    <scope>NUCLEOTIDE SEQUENCE [LARGE SCALE GENOMIC DNA]</scope>
</reference>
<evidence type="ECO:0000256" key="7">
    <source>
        <dbReference type="ARBA" id="ARBA00023163"/>
    </source>
</evidence>
<evidence type="ECO:0000313" key="15">
    <source>
        <dbReference type="EMBL" id="VDD96457.1"/>
    </source>
</evidence>
<dbReference type="OrthoDB" id="5771769at2759"/>
<dbReference type="Proteomes" id="UP000274131">
    <property type="component" value="Unassembled WGS sequence"/>
</dbReference>
<dbReference type="AlphaFoldDB" id="A0A0N4VM11"/>
<dbReference type="STRING" id="51028.A0A0N4VM11"/>
<keyword evidence="5" id="KW-0805">Transcription regulation</keyword>
<comment type="subunit">
    <text evidence="10">Forms a heterodimer with USP.</text>
</comment>
<dbReference type="InterPro" id="IPR013088">
    <property type="entry name" value="Znf_NHR/GATA"/>
</dbReference>
<keyword evidence="9" id="KW-0539">Nucleus</keyword>
<feature type="domain" description="Nuclear receptor" evidence="14">
    <location>
        <begin position="62"/>
        <end position="137"/>
    </location>
</feature>
<reference evidence="17" key="1">
    <citation type="submission" date="2017-02" db="UniProtKB">
        <authorList>
            <consortium name="WormBaseParasite"/>
        </authorList>
    </citation>
    <scope>IDENTIFICATION</scope>
</reference>
<feature type="compositionally biased region" description="Low complexity" evidence="13">
    <location>
        <begin position="1"/>
        <end position="17"/>
    </location>
</feature>
<dbReference type="PANTHER" id="PTHR24085:SF4">
    <property type="entry name" value="NUCLEAR HORMONE RECEPTOR HR38-RELATED"/>
    <property type="match status" value="1"/>
</dbReference>
<dbReference type="FunFam" id="3.30.50.10:FF:000009">
    <property type="entry name" value="nuclear receptor subfamily 4 group A member 2"/>
    <property type="match status" value="1"/>
</dbReference>
<dbReference type="GO" id="GO:0000981">
    <property type="term" value="F:DNA-binding transcription factor activity, RNA polymerase II-specific"/>
    <property type="evidence" value="ECO:0007669"/>
    <property type="project" value="TreeGrafter"/>
</dbReference>
<dbReference type="CDD" id="cd06969">
    <property type="entry name" value="NR_DBD_NGFI-B"/>
    <property type="match status" value="1"/>
</dbReference>
<proteinExistence type="predicted"/>
<evidence type="ECO:0000256" key="2">
    <source>
        <dbReference type="ARBA" id="ARBA00022723"/>
    </source>
</evidence>
<evidence type="ECO:0000256" key="3">
    <source>
        <dbReference type="ARBA" id="ARBA00022771"/>
    </source>
</evidence>
<dbReference type="Gene3D" id="3.30.50.10">
    <property type="entry name" value="Erythroid Transcription Factor GATA-1, subunit A"/>
    <property type="match status" value="1"/>
</dbReference>
<evidence type="ECO:0000256" key="11">
    <source>
        <dbReference type="ARBA" id="ARBA00071265"/>
    </source>
</evidence>
<gene>
    <name evidence="15" type="ORF">EVEC_LOCUS11208</name>
</gene>
<dbReference type="EMBL" id="UXUI01011717">
    <property type="protein sequence ID" value="VDD96457.1"/>
    <property type="molecule type" value="Genomic_DNA"/>
</dbReference>
<keyword evidence="16" id="KW-1185">Reference proteome</keyword>
<dbReference type="PROSITE" id="PS00031">
    <property type="entry name" value="NUCLEAR_REC_DBD_1"/>
    <property type="match status" value="1"/>
</dbReference>
<dbReference type="GO" id="GO:0008270">
    <property type="term" value="F:zinc ion binding"/>
    <property type="evidence" value="ECO:0007669"/>
    <property type="project" value="UniProtKB-KW"/>
</dbReference>
<evidence type="ECO:0000256" key="4">
    <source>
        <dbReference type="ARBA" id="ARBA00022833"/>
    </source>
</evidence>
<evidence type="ECO:0000256" key="6">
    <source>
        <dbReference type="ARBA" id="ARBA00023125"/>
    </source>
</evidence>
<keyword evidence="3" id="KW-0863">Zinc-finger</keyword>
<dbReference type="SMART" id="SM00399">
    <property type="entry name" value="ZnF_C4"/>
    <property type="match status" value="1"/>
</dbReference>
<evidence type="ECO:0000313" key="16">
    <source>
        <dbReference type="Proteomes" id="UP000274131"/>
    </source>
</evidence>
<dbReference type="Pfam" id="PF00105">
    <property type="entry name" value="zf-C4"/>
    <property type="match status" value="1"/>
</dbReference>
<sequence>MIFDLSSTSSFTSTPSPRSQPTPPTFTAPIQLMNFQRFGEQLETTTAAIPTPSSSSRSTADDKLCAVCSDRAVCQHYGARTCEGCKGFFKRTVQKKAQYVCTGNKNCTIDKRFRSRCQYCRFQKCLAVGMVKEVVRYGSLSGRRGRLPSKTKMAHTDEPASPPLPLLTLLSKTYTDTNGSLEQLIMVLNDEMTFMQQFFAKIPDVDDITVADQQNIIAYNFFPLIALKTCKR</sequence>
<evidence type="ECO:0000256" key="12">
    <source>
        <dbReference type="ARBA" id="ARBA00075617"/>
    </source>
</evidence>
<dbReference type="WBParaSite" id="EVEC_0001196201-mRNA-1">
    <property type="protein sequence ID" value="EVEC_0001196201-mRNA-1"/>
    <property type="gene ID" value="EVEC_0001196201"/>
</dbReference>
<keyword evidence="4" id="KW-0862">Zinc</keyword>
<dbReference type="GO" id="GO:0035259">
    <property type="term" value="F:nuclear glucocorticoid receptor binding"/>
    <property type="evidence" value="ECO:0007669"/>
    <property type="project" value="TreeGrafter"/>
</dbReference>
<keyword evidence="8" id="KW-0675">Receptor</keyword>
<dbReference type="InterPro" id="IPR001628">
    <property type="entry name" value="Znf_hrmn_rcpt"/>
</dbReference>
<dbReference type="SUPFAM" id="SSF57716">
    <property type="entry name" value="Glucocorticoid receptor-like (DNA-binding domain)"/>
    <property type="match status" value="1"/>
</dbReference>
<comment type="subcellular location">
    <subcellularLocation>
        <location evidence="1">Nucleus</location>
    </subcellularLocation>
</comment>
<evidence type="ECO:0000256" key="13">
    <source>
        <dbReference type="SAM" id="MobiDB-lite"/>
    </source>
</evidence>
<dbReference type="PROSITE" id="PS51030">
    <property type="entry name" value="NUCLEAR_REC_DBD_2"/>
    <property type="match status" value="1"/>
</dbReference>
<evidence type="ECO:0000256" key="1">
    <source>
        <dbReference type="ARBA" id="ARBA00004123"/>
    </source>
</evidence>
<dbReference type="GO" id="GO:0071376">
    <property type="term" value="P:cellular response to corticotropin-releasing hormone stimulus"/>
    <property type="evidence" value="ECO:0007669"/>
    <property type="project" value="TreeGrafter"/>
</dbReference>
<feature type="region of interest" description="Disordered" evidence="13">
    <location>
        <begin position="1"/>
        <end position="26"/>
    </location>
</feature>
<evidence type="ECO:0000256" key="8">
    <source>
        <dbReference type="ARBA" id="ARBA00023170"/>
    </source>
</evidence>
<organism evidence="17">
    <name type="scientific">Enterobius vermicularis</name>
    <name type="common">Human pinworm</name>
    <dbReference type="NCBI Taxonomy" id="51028"/>
    <lineage>
        <taxon>Eukaryota</taxon>
        <taxon>Metazoa</taxon>
        <taxon>Ecdysozoa</taxon>
        <taxon>Nematoda</taxon>
        <taxon>Chromadorea</taxon>
        <taxon>Rhabditida</taxon>
        <taxon>Spirurina</taxon>
        <taxon>Oxyuridomorpha</taxon>
        <taxon>Oxyuroidea</taxon>
        <taxon>Oxyuridae</taxon>
        <taxon>Enterobius</taxon>
    </lineage>
</organism>
<keyword evidence="7" id="KW-0804">Transcription</keyword>
<dbReference type="PRINTS" id="PR00047">
    <property type="entry name" value="STROIDFINGER"/>
</dbReference>